<organism evidence="7 8">
    <name type="scientific">Desmophyllum pertusum</name>
    <dbReference type="NCBI Taxonomy" id="174260"/>
    <lineage>
        <taxon>Eukaryota</taxon>
        <taxon>Metazoa</taxon>
        <taxon>Cnidaria</taxon>
        <taxon>Anthozoa</taxon>
        <taxon>Hexacorallia</taxon>
        <taxon>Scleractinia</taxon>
        <taxon>Caryophylliina</taxon>
        <taxon>Caryophylliidae</taxon>
        <taxon>Desmophyllum</taxon>
    </lineage>
</organism>
<dbReference type="PANTHER" id="PTHR14453">
    <property type="entry name" value="PARP/ZINC FINGER CCCH TYPE DOMAIN CONTAINING PROTEIN"/>
    <property type="match status" value="1"/>
</dbReference>
<dbReference type="InterPro" id="IPR043472">
    <property type="entry name" value="Macro_dom-like"/>
</dbReference>
<dbReference type="GO" id="GO:0016757">
    <property type="term" value="F:glycosyltransferase activity"/>
    <property type="evidence" value="ECO:0007669"/>
    <property type="project" value="UniProtKB-KW"/>
</dbReference>
<feature type="domain" description="Macro" evidence="6">
    <location>
        <begin position="315"/>
        <end position="485"/>
    </location>
</feature>
<dbReference type="Gene3D" id="3.40.220.10">
    <property type="entry name" value="Leucine Aminopeptidase, subunit E, domain 1"/>
    <property type="match status" value="2"/>
</dbReference>
<dbReference type="InterPro" id="IPR002589">
    <property type="entry name" value="Macro_dom"/>
</dbReference>
<dbReference type="SMART" id="SM00506">
    <property type="entry name" value="A1pp"/>
    <property type="match status" value="2"/>
</dbReference>
<dbReference type="SUPFAM" id="SSF52949">
    <property type="entry name" value="Macro domain-like"/>
    <property type="match status" value="2"/>
</dbReference>
<evidence type="ECO:0000256" key="2">
    <source>
        <dbReference type="ARBA" id="ARBA00022676"/>
    </source>
</evidence>
<keyword evidence="5" id="KW-0539">Nucleus</keyword>
<keyword evidence="8" id="KW-1185">Reference proteome</keyword>
<dbReference type="GO" id="GO:0005634">
    <property type="term" value="C:nucleus"/>
    <property type="evidence" value="ECO:0007669"/>
    <property type="project" value="UniProtKB-SubCell"/>
</dbReference>
<protein>
    <recommendedName>
        <fullName evidence="6">Macro domain-containing protein</fullName>
    </recommendedName>
</protein>
<dbReference type="AlphaFoldDB" id="A0A9W9YJY3"/>
<reference evidence="7" key="1">
    <citation type="submission" date="2023-01" db="EMBL/GenBank/DDBJ databases">
        <title>Genome assembly of the deep-sea coral Lophelia pertusa.</title>
        <authorList>
            <person name="Herrera S."/>
            <person name="Cordes E."/>
        </authorList>
    </citation>
    <scope>NUCLEOTIDE SEQUENCE</scope>
    <source>
        <strain evidence="7">USNM1676648</strain>
        <tissue evidence="7">Polyp</tissue>
    </source>
</reference>
<dbReference type="Proteomes" id="UP001163046">
    <property type="component" value="Unassembled WGS sequence"/>
</dbReference>
<accession>A0A9W9YJY3</accession>
<evidence type="ECO:0000256" key="4">
    <source>
        <dbReference type="ARBA" id="ARBA00023027"/>
    </source>
</evidence>
<dbReference type="PANTHER" id="PTHR14453:SF102">
    <property type="entry name" value="PROTEIN MONO-ADP-RIBOSYLTRANSFERASE PARP14-LIKE"/>
    <property type="match status" value="1"/>
</dbReference>
<keyword evidence="2" id="KW-0328">Glycosyltransferase</keyword>
<dbReference type="PROSITE" id="PS51154">
    <property type="entry name" value="MACRO"/>
    <property type="match status" value="2"/>
</dbReference>
<dbReference type="GO" id="GO:0005737">
    <property type="term" value="C:cytoplasm"/>
    <property type="evidence" value="ECO:0007669"/>
    <property type="project" value="TreeGrafter"/>
</dbReference>
<keyword evidence="4" id="KW-0520">NAD</keyword>
<keyword evidence="3" id="KW-0808">Transferase</keyword>
<evidence type="ECO:0000256" key="5">
    <source>
        <dbReference type="ARBA" id="ARBA00023242"/>
    </source>
</evidence>
<dbReference type="GO" id="GO:0010629">
    <property type="term" value="P:negative regulation of gene expression"/>
    <property type="evidence" value="ECO:0007669"/>
    <property type="project" value="TreeGrafter"/>
</dbReference>
<feature type="domain" description="Macro" evidence="6">
    <location>
        <begin position="512"/>
        <end position="679"/>
    </location>
</feature>
<name>A0A9W9YJY3_9CNID</name>
<evidence type="ECO:0000259" key="6">
    <source>
        <dbReference type="PROSITE" id="PS51154"/>
    </source>
</evidence>
<evidence type="ECO:0000256" key="3">
    <source>
        <dbReference type="ARBA" id="ARBA00022679"/>
    </source>
</evidence>
<dbReference type="Pfam" id="PF01661">
    <property type="entry name" value="Macro"/>
    <property type="match status" value="2"/>
</dbReference>
<evidence type="ECO:0000313" key="8">
    <source>
        <dbReference type="Proteomes" id="UP001163046"/>
    </source>
</evidence>
<dbReference type="GO" id="GO:0003714">
    <property type="term" value="F:transcription corepressor activity"/>
    <property type="evidence" value="ECO:0007669"/>
    <property type="project" value="TreeGrafter"/>
</dbReference>
<dbReference type="InterPro" id="IPR052056">
    <property type="entry name" value="Mono-ARTD/PARP"/>
</dbReference>
<evidence type="ECO:0000313" key="7">
    <source>
        <dbReference type="EMBL" id="KAJ7351805.1"/>
    </source>
</evidence>
<dbReference type="OrthoDB" id="5958946at2759"/>
<gene>
    <name evidence="7" type="ORF">OS493_035530</name>
</gene>
<evidence type="ECO:0000256" key="1">
    <source>
        <dbReference type="ARBA" id="ARBA00004123"/>
    </source>
</evidence>
<sequence>MPRCKDVEVEIVSDEESQNPKIWLKGPKKQLDIAMDEFLEQEMGTFEKPLNLPQNVLKVLIKKEGKDAIEKVLEDQKLNSVIKLNTSFENVSASVLGNSEKDVREAVSRISEIAAEEKVEVDQQNVALKSRTEWTELCEEIKKETDVLIQDEHLPVTLVVGFTDDVKNSVTRLQQFVDRNSIRIEQLICPSKDVKQYIRQIRGEDLRSIETELVHDDVKILDDNGEDAYKFYISGRGEGLQKSKTLLAEIIDKTVASNFTIEQPGLRKTFERGRGDSLVKMVATDQKCLIRIENKFWQNNGGDSPLEGYTQDNSSDLTQFVTPQGHRISIQIGNIAEEQVHTVVCPDGECSGSIQKSSPAMSQYLGGLQVGDISVLDGVNLPCQYVIHTRCSNWNNGLGEETLRKIVRESLYKVEHNSGDSIAIPVIGSGKLNFPPNEACRIMLDETLTFCNDNPLSCLKDVRLIAFRHNQSTTDALRQEMDKRTKGKQMMSLSAIPRDRMKKPFQREKEKHSTPTLTTFGRVAIEIITDNLTRQDTDAIVNTINADMKMSNAGQLSSVIAQESGPGVEKECESLGLQPGGTAVISRGGKLKARYIIHLIPISSDKQHLQKCLEEGLRLAEANSLQSISIPAIGTGGHGMSAVQSANMIFQALQNVCKDCVSIRKVNIVVFQDHSQVMSILEAFEQEQKRQQNAAFHDKIETQPIKQTVTVRVTGSDEGVLQGR</sequence>
<comment type="subcellular location">
    <subcellularLocation>
        <location evidence="1">Nucleus</location>
    </subcellularLocation>
</comment>
<comment type="caution">
    <text evidence="7">The sequence shown here is derived from an EMBL/GenBank/DDBJ whole genome shotgun (WGS) entry which is preliminary data.</text>
</comment>
<dbReference type="EMBL" id="MU827355">
    <property type="protein sequence ID" value="KAJ7351805.1"/>
    <property type="molecule type" value="Genomic_DNA"/>
</dbReference>
<proteinExistence type="predicted"/>